<evidence type="ECO:0000313" key="2">
    <source>
        <dbReference type="Proteomes" id="UP000008744"/>
    </source>
</evidence>
<dbReference type="KEGG" id="dpe:6595824"/>
<evidence type="ECO:0000313" key="1">
    <source>
        <dbReference type="EMBL" id="EDW40457.1"/>
    </source>
</evidence>
<protein>
    <submittedName>
        <fullName evidence="1">GL25256</fullName>
    </submittedName>
</protein>
<reference evidence="1 2" key="1">
    <citation type="journal article" date="2007" name="Nature">
        <title>Evolution of genes and genomes on the Drosophila phylogeny.</title>
        <authorList>
            <consortium name="Drosophila 12 Genomes Consortium"/>
            <person name="Clark A.G."/>
            <person name="Eisen M.B."/>
            <person name="Smith D.R."/>
            <person name="Bergman C.M."/>
            <person name="Oliver B."/>
            <person name="Markow T.A."/>
            <person name="Kaufman T.C."/>
            <person name="Kellis M."/>
            <person name="Gelbart W."/>
            <person name="Iyer V.N."/>
            <person name="Pollard D.A."/>
            <person name="Sackton T.B."/>
            <person name="Larracuente A.M."/>
            <person name="Singh N.D."/>
            <person name="Abad J.P."/>
            <person name="Abt D.N."/>
            <person name="Adryan B."/>
            <person name="Aguade M."/>
            <person name="Akashi H."/>
            <person name="Anderson W.W."/>
            <person name="Aquadro C.F."/>
            <person name="Ardell D.H."/>
            <person name="Arguello R."/>
            <person name="Artieri C.G."/>
            <person name="Barbash D.A."/>
            <person name="Barker D."/>
            <person name="Barsanti P."/>
            <person name="Batterham P."/>
            <person name="Batzoglou S."/>
            <person name="Begun D."/>
            <person name="Bhutkar A."/>
            <person name="Blanco E."/>
            <person name="Bosak S.A."/>
            <person name="Bradley R.K."/>
            <person name="Brand A.D."/>
            <person name="Brent M.R."/>
            <person name="Brooks A.N."/>
            <person name="Brown R.H."/>
            <person name="Butlin R.K."/>
            <person name="Caggese C."/>
            <person name="Calvi B.R."/>
            <person name="Bernardo de Carvalho A."/>
            <person name="Caspi A."/>
            <person name="Castrezana S."/>
            <person name="Celniker S.E."/>
            <person name="Chang J.L."/>
            <person name="Chapple C."/>
            <person name="Chatterji S."/>
            <person name="Chinwalla A."/>
            <person name="Civetta A."/>
            <person name="Clifton S.W."/>
            <person name="Comeron J.M."/>
            <person name="Costello J.C."/>
            <person name="Coyne J.A."/>
            <person name="Daub J."/>
            <person name="David R.G."/>
            <person name="Delcher A.L."/>
            <person name="Delehaunty K."/>
            <person name="Do C.B."/>
            <person name="Ebling H."/>
            <person name="Edwards K."/>
            <person name="Eickbush T."/>
            <person name="Evans J.D."/>
            <person name="Filipski A."/>
            <person name="Findeiss S."/>
            <person name="Freyhult E."/>
            <person name="Fulton L."/>
            <person name="Fulton R."/>
            <person name="Garcia A.C."/>
            <person name="Gardiner A."/>
            <person name="Garfield D.A."/>
            <person name="Garvin B.E."/>
            <person name="Gibson G."/>
            <person name="Gilbert D."/>
            <person name="Gnerre S."/>
            <person name="Godfrey J."/>
            <person name="Good R."/>
            <person name="Gotea V."/>
            <person name="Gravely B."/>
            <person name="Greenberg A.J."/>
            <person name="Griffiths-Jones S."/>
            <person name="Gross S."/>
            <person name="Guigo R."/>
            <person name="Gustafson E.A."/>
            <person name="Haerty W."/>
            <person name="Hahn M.W."/>
            <person name="Halligan D.L."/>
            <person name="Halpern A.L."/>
            <person name="Halter G.M."/>
            <person name="Han M.V."/>
            <person name="Heger A."/>
            <person name="Hillier L."/>
            <person name="Hinrichs A.S."/>
            <person name="Holmes I."/>
            <person name="Hoskins R.A."/>
            <person name="Hubisz M.J."/>
            <person name="Hultmark D."/>
            <person name="Huntley M.A."/>
            <person name="Jaffe D.B."/>
            <person name="Jagadeeshan S."/>
            <person name="Jeck W.R."/>
            <person name="Johnson J."/>
            <person name="Jones C.D."/>
            <person name="Jordan W.C."/>
            <person name="Karpen G.H."/>
            <person name="Kataoka E."/>
            <person name="Keightley P.D."/>
            <person name="Kheradpour P."/>
            <person name="Kirkness E.F."/>
            <person name="Koerich L.B."/>
            <person name="Kristiansen K."/>
            <person name="Kudrna D."/>
            <person name="Kulathinal R.J."/>
            <person name="Kumar S."/>
            <person name="Kwok R."/>
            <person name="Lander E."/>
            <person name="Langley C.H."/>
            <person name="Lapoint R."/>
            <person name="Lazzaro B.P."/>
            <person name="Lee S.J."/>
            <person name="Levesque L."/>
            <person name="Li R."/>
            <person name="Lin C.F."/>
            <person name="Lin M.F."/>
            <person name="Lindblad-Toh K."/>
            <person name="Llopart A."/>
            <person name="Long M."/>
            <person name="Low L."/>
            <person name="Lozovsky E."/>
            <person name="Lu J."/>
            <person name="Luo M."/>
            <person name="Machado C.A."/>
            <person name="Makalowski W."/>
            <person name="Marzo M."/>
            <person name="Matsuda M."/>
            <person name="Matzkin L."/>
            <person name="McAllister B."/>
            <person name="McBride C.S."/>
            <person name="McKernan B."/>
            <person name="McKernan K."/>
            <person name="Mendez-Lago M."/>
            <person name="Minx P."/>
            <person name="Mollenhauer M.U."/>
            <person name="Montooth K."/>
            <person name="Mount S.M."/>
            <person name="Mu X."/>
            <person name="Myers E."/>
            <person name="Negre B."/>
            <person name="Newfeld S."/>
            <person name="Nielsen R."/>
            <person name="Noor M.A."/>
            <person name="O'Grady P."/>
            <person name="Pachter L."/>
            <person name="Papaceit M."/>
            <person name="Parisi M.J."/>
            <person name="Parisi M."/>
            <person name="Parts L."/>
            <person name="Pedersen J.S."/>
            <person name="Pesole G."/>
            <person name="Phillippy A.M."/>
            <person name="Ponting C.P."/>
            <person name="Pop M."/>
            <person name="Porcelli D."/>
            <person name="Powell J.R."/>
            <person name="Prohaska S."/>
            <person name="Pruitt K."/>
            <person name="Puig M."/>
            <person name="Quesneville H."/>
            <person name="Ram K.R."/>
            <person name="Rand D."/>
            <person name="Rasmussen M.D."/>
            <person name="Reed L.K."/>
            <person name="Reenan R."/>
            <person name="Reily A."/>
            <person name="Remington K.A."/>
            <person name="Rieger T.T."/>
            <person name="Ritchie M.G."/>
            <person name="Robin C."/>
            <person name="Rogers Y.H."/>
            <person name="Rohde C."/>
            <person name="Rozas J."/>
            <person name="Rubenfield M.J."/>
            <person name="Ruiz A."/>
            <person name="Russo S."/>
            <person name="Salzberg S.L."/>
            <person name="Sanchez-Gracia A."/>
            <person name="Saranga D.J."/>
            <person name="Sato H."/>
            <person name="Schaeffer S.W."/>
            <person name="Schatz M.C."/>
            <person name="Schlenke T."/>
            <person name="Schwartz R."/>
            <person name="Segarra C."/>
            <person name="Singh R.S."/>
            <person name="Sirot L."/>
            <person name="Sirota M."/>
            <person name="Sisneros N.B."/>
            <person name="Smith C.D."/>
            <person name="Smith T.F."/>
            <person name="Spieth J."/>
            <person name="Stage D.E."/>
            <person name="Stark A."/>
            <person name="Stephan W."/>
            <person name="Strausberg R.L."/>
            <person name="Strempel S."/>
            <person name="Sturgill D."/>
            <person name="Sutton G."/>
            <person name="Sutton G.G."/>
            <person name="Tao W."/>
            <person name="Teichmann S."/>
            <person name="Tobari Y.N."/>
            <person name="Tomimura Y."/>
            <person name="Tsolas J.M."/>
            <person name="Valente V.L."/>
            <person name="Venter E."/>
            <person name="Venter J.C."/>
            <person name="Vicario S."/>
            <person name="Vieira F.G."/>
            <person name="Vilella A.J."/>
            <person name="Villasante A."/>
            <person name="Walenz B."/>
            <person name="Wang J."/>
            <person name="Wasserman M."/>
            <person name="Watts T."/>
            <person name="Wilson D."/>
            <person name="Wilson R.K."/>
            <person name="Wing R.A."/>
            <person name="Wolfner M.F."/>
            <person name="Wong A."/>
            <person name="Wong G.K."/>
            <person name="Wu C.I."/>
            <person name="Wu G."/>
            <person name="Yamamoto D."/>
            <person name="Yang H.P."/>
            <person name="Yang S.P."/>
            <person name="Yorke J.A."/>
            <person name="Yoshida K."/>
            <person name="Zdobnov E."/>
            <person name="Zhang P."/>
            <person name="Zhang Y."/>
            <person name="Zimin A.V."/>
            <person name="Baldwin J."/>
            <person name="Abdouelleil A."/>
            <person name="Abdulkadir J."/>
            <person name="Abebe A."/>
            <person name="Abera B."/>
            <person name="Abreu J."/>
            <person name="Acer S.C."/>
            <person name="Aftuck L."/>
            <person name="Alexander A."/>
            <person name="An P."/>
            <person name="Anderson E."/>
            <person name="Anderson S."/>
            <person name="Arachi H."/>
            <person name="Azer M."/>
            <person name="Bachantsang P."/>
            <person name="Barry A."/>
            <person name="Bayul T."/>
            <person name="Berlin A."/>
            <person name="Bessette D."/>
            <person name="Bloom T."/>
            <person name="Blye J."/>
            <person name="Boguslavskiy L."/>
            <person name="Bonnet C."/>
            <person name="Boukhgalter B."/>
            <person name="Bourzgui I."/>
            <person name="Brown A."/>
            <person name="Cahill P."/>
            <person name="Channer S."/>
            <person name="Cheshatsang Y."/>
            <person name="Chuda L."/>
            <person name="Citroen M."/>
            <person name="Collymore A."/>
            <person name="Cooke P."/>
            <person name="Costello M."/>
            <person name="D'Aco K."/>
            <person name="Daza R."/>
            <person name="De Haan G."/>
            <person name="DeGray S."/>
            <person name="DeMaso C."/>
            <person name="Dhargay N."/>
            <person name="Dooley K."/>
            <person name="Dooley E."/>
            <person name="Doricent M."/>
            <person name="Dorje P."/>
            <person name="Dorjee K."/>
            <person name="Dupes A."/>
            <person name="Elong R."/>
            <person name="Falk J."/>
            <person name="Farina A."/>
            <person name="Faro S."/>
            <person name="Ferguson D."/>
            <person name="Fisher S."/>
            <person name="Foley C.D."/>
            <person name="Franke A."/>
            <person name="Friedrich D."/>
            <person name="Gadbois L."/>
            <person name="Gearin G."/>
            <person name="Gearin C.R."/>
            <person name="Giannoukos G."/>
            <person name="Goode T."/>
            <person name="Graham J."/>
            <person name="Grandbois E."/>
            <person name="Grewal S."/>
            <person name="Gyaltsen K."/>
            <person name="Hafez N."/>
            <person name="Hagos B."/>
            <person name="Hall J."/>
            <person name="Henson C."/>
            <person name="Hollinger A."/>
            <person name="Honan T."/>
            <person name="Huard M.D."/>
            <person name="Hughes L."/>
            <person name="Hurhula B."/>
            <person name="Husby M.E."/>
            <person name="Kamat A."/>
            <person name="Kanga B."/>
            <person name="Kashin S."/>
            <person name="Khazanovich D."/>
            <person name="Kisner P."/>
            <person name="Lance K."/>
            <person name="Lara M."/>
            <person name="Lee W."/>
            <person name="Lennon N."/>
            <person name="Letendre F."/>
            <person name="LeVine R."/>
            <person name="Lipovsky A."/>
            <person name="Liu X."/>
            <person name="Liu J."/>
            <person name="Liu S."/>
            <person name="Lokyitsang T."/>
            <person name="Lokyitsang Y."/>
            <person name="Lubonja R."/>
            <person name="Lui A."/>
            <person name="MacDonald P."/>
            <person name="Magnisalis V."/>
            <person name="Maru K."/>
            <person name="Matthews C."/>
            <person name="McCusker W."/>
            <person name="McDonough S."/>
            <person name="Mehta T."/>
            <person name="Meldrim J."/>
            <person name="Meneus L."/>
            <person name="Mihai O."/>
            <person name="Mihalev A."/>
            <person name="Mihova T."/>
            <person name="Mittelman R."/>
            <person name="Mlenga V."/>
            <person name="Montmayeur A."/>
            <person name="Mulrain L."/>
            <person name="Navidi A."/>
            <person name="Naylor J."/>
            <person name="Negash T."/>
            <person name="Nguyen T."/>
            <person name="Nguyen N."/>
            <person name="Nicol R."/>
            <person name="Norbu C."/>
            <person name="Norbu N."/>
            <person name="Novod N."/>
            <person name="O'Neill B."/>
            <person name="Osman S."/>
            <person name="Markiewicz E."/>
            <person name="Oyono O.L."/>
            <person name="Patti C."/>
            <person name="Phunkhang P."/>
            <person name="Pierre F."/>
            <person name="Priest M."/>
            <person name="Raghuraman S."/>
            <person name="Rege F."/>
            <person name="Reyes R."/>
            <person name="Rise C."/>
            <person name="Rogov P."/>
            <person name="Ross K."/>
            <person name="Ryan E."/>
            <person name="Settipalli S."/>
            <person name="Shea T."/>
            <person name="Sherpa N."/>
            <person name="Shi L."/>
            <person name="Shih D."/>
            <person name="Sparrow T."/>
            <person name="Spaulding J."/>
            <person name="Stalker J."/>
            <person name="Stange-Thomann N."/>
            <person name="Stavropoulos S."/>
            <person name="Stone C."/>
            <person name="Strader C."/>
            <person name="Tesfaye S."/>
            <person name="Thomson T."/>
            <person name="Thoulutsang Y."/>
            <person name="Thoulutsang D."/>
            <person name="Topham K."/>
            <person name="Topping I."/>
            <person name="Tsamla T."/>
            <person name="Vassiliev H."/>
            <person name="Vo A."/>
            <person name="Wangchuk T."/>
            <person name="Wangdi T."/>
            <person name="Weiand M."/>
            <person name="Wilkinson J."/>
            <person name="Wilson A."/>
            <person name="Yadav S."/>
            <person name="Young G."/>
            <person name="Yu Q."/>
            <person name="Zembek L."/>
            <person name="Zhong D."/>
            <person name="Zimmer A."/>
            <person name="Zwirko Z."/>
            <person name="Jaffe D.B."/>
            <person name="Alvarez P."/>
            <person name="Brockman W."/>
            <person name="Butler J."/>
            <person name="Chin C."/>
            <person name="Gnerre S."/>
            <person name="Grabherr M."/>
            <person name="Kleber M."/>
            <person name="Mauceli E."/>
            <person name="MacCallum I."/>
        </authorList>
    </citation>
    <scope>NUCLEOTIDE SEQUENCE [LARGE SCALE GENOMIC DNA]</scope>
    <source>
        <strain evidence="2">MSH-3 / Tucson 14011-0111.49</strain>
    </source>
</reference>
<dbReference type="HOGENOM" id="CLU_165695_0_0_1"/>
<dbReference type="OMA" id="DLPCTFC"/>
<accession>B4GRS2</accession>
<dbReference type="PhylomeDB" id="B4GRS2"/>
<gene>
    <name evidence="1" type="primary">Dper\GL25256</name>
    <name evidence="1" type="ORF">Dper_GL25256</name>
</gene>
<organism evidence="2">
    <name type="scientific">Drosophila persimilis</name>
    <name type="common">Fruit fly</name>
    <dbReference type="NCBI Taxonomy" id="7234"/>
    <lineage>
        <taxon>Eukaryota</taxon>
        <taxon>Metazoa</taxon>
        <taxon>Ecdysozoa</taxon>
        <taxon>Arthropoda</taxon>
        <taxon>Hexapoda</taxon>
        <taxon>Insecta</taxon>
        <taxon>Pterygota</taxon>
        <taxon>Neoptera</taxon>
        <taxon>Endopterygota</taxon>
        <taxon>Diptera</taxon>
        <taxon>Brachycera</taxon>
        <taxon>Muscomorpha</taxon>
        <taxon>Ephydroidea</taxon>
        <taxon>Drosophilidae</taxon>
        <taxon>Drosophila</taxon>
        <taxon>Sophophora</taxon>
    </lineage>
</organism>
<name>B4GRS2_DROPE</name>
<sequence length="121" mass="13655">MSSGQEATLPEDLGRHLERLRRTKRELVEEVKLLHKRVLKIENCLELLEGRTDDLPCTFCRGLVYQQSTVRALREGLSASLAVNGDLYSEAHGRLMSLHEQIRLAEGASNQNNRRFGAPEG</sequence>
<dbReference type="OrthoDB" id="7848512at2759"/>
<dbReference type="EMBL" id="CH479188">
    <property type="protein sequence ID" value="EDW40457.1"/>
    <property type="molecule type" value="Genomic_DNA"/>
</dbReference>
<dbReference type="AlphaFoldDB" id="B4GRS2"/>
<keyword evidence="2" id="KW-1185">Reference proteome</keyword>
<dbReference type="Proteomes" id="UP000008744">
    <property type="component" value="Unassembled WGS sequence"/>
</dbReference>
<proteinExistence type="predicted"/>